<dbReference type="Gene3D" id="3.40.1000.30">
    <property type="match status" value="1"/>
</dbReference>
<organism evidence="1 2">
    <name type="scientific">Rhamnusium bicolor</name>
    <dbReference type="NCBI Taxonomy" id="1586634"/>
    <lineage>
        <taxon>Eukaryota</taxon>
        <taxon>Metazoa</taxon>
        <taxon>Ecdysozoa</taxon>
        <taxon>Arthropoda</taxon>
        <taxon>Hexapoda</taxon>
        <taxon>Insecta</taxon>
        <taxon>Pterygota</taxon>
        <taxon>Neoptera</taxon>
        <taxon>Endopterygota</taxon>
        <taxon>Coleoptera</taxon>
        <taxon>Polyphaga</taxon>
        <taxon>Cucujiformia</taxon>
        <taxon>Chrysomeloidea</taxon>
        <taxon>Cerambycidae</taxon>
        <taxon>Lepturinae</taxon>
        <taxon>Rhagiini</taxon>
        <taxon>Rhamnusium</taxon>
    </lineage>
</organism>
<name>A0AAV8ZM73_9CUCU</name>
<reference evidence="1" key="1">
    <citation type="journal article" date="2023" name="Insect Mol. Biol.">
        <title>Genome sequencing provides insights into the evolution of gene families encoding plant cell wall-degrading enzymes in longhorned beetles.</title>
        <authorList>
            <person name="Shin N.R."/>
            <person name="Okamura Y."/>
            <person name="Kirsch R."/>
            <person name="Pauchet Y."/>
        </authorList>
    </citation>
    <scope>NUCLEOTIDE SEQUENCE</scope>
    <source>
        <strain evidence="1">RBIC_L_NR</strain>
    </source>
</reference>
<comment type="caution">
    <text evidence="1">The sequence shown here is derived from an EMBL/GenBank/DDBJ whole genome shotgun (WGS) entry which is preliminary data.</text>
</comment>
<dbReference type="Proteomes" id="UP001162156">
    <property type="component" value="Unassembled WGS sequence"/>
</dbReference>
<gene>
    <name evidence="1" type="ORF">NQ314_004141</name>
</gene>
<evidence type="ECO:0000313" key="1">
    <source>
        <dbReference type="EMBL" id="KAJ8965434.1"/>
    </source>
</evidence>
<accession>A0AAV8ZM73</accession>
<sequence length="75" mass="8925">MLQKKNKISPIRNDILVGLVYILMLESGFVPIEQKDSCDDYSFNYQRVLKFSKARLLKNWKRDKLYCFSFVLAPF</sequence>
<dbReference type="AlphaFoldDB" id="A0AAV8ZM73"/>
<proteinExistence type="predicted"/>
<keyword evidence="2" id="KW-1185">Reference proteome</keyword>
<dbReference type="EMBL" id="JANEYF010001227">
    <property type="protein sequence ID" value="KAJ8965434.1"/>
    <property type="molecule type" value="Genomic_DNA"/>
</dbReference>
<protein>
    <submittedName>
        <fullName evidence="1">Uncharacterized protein</fullName>
    </submittedName>
</protein>
<evidence type="ECO:0000313" key="2">
    <source>
        <dbReference type="Proteomes" id="UP001162156"/>
    </source>
</evidence>